<accession>A0A5N4FTL3</accession>
<name>A0A5N4FTL3_PHODD</name>
<evidence type="ECO:0000313" key="2">
    <source>
        <dbReference type="EMBL" id="NVP02446.1"/>
    </source>
</evidence>
<keyword evidence="2" id="KW-0255">Endonuclease</keyword>
<dbReference type="SUPFAM" id="SSF52980">
    <property type="entry name" value="Restriction endonuclease-like"/>
    <property type="match status" value="1"/>
</dbReference>
<keyword evidence="2" id="KW-0540">Nuclease</keyword>
<dbReference type="GO" id="GO:0004519">
    <property type="term" value="F:endonuclease activity"/>
    <property type="evidence" value="ECO:0007669"/>
    <property type="project" value="UniProtKB-KW"/>
</dbReference>
<gene>
    <name evidence="2" type="ORF">HWA77_19720</name>
</gene>
<dbReference type="GO" id="GO:0003677">
    <property type="term" value="F:DNA binding"/>
    <property type="evidence" value="ECO:0007669"/>
    <property type="project" value="InterPro"/>
</dbReference>
<protein>
    <submittedName>
        <fullName evidence="2">Restriction endonuclease</fullName>
    </submittedName>
</protein>
<feature type="domain" description="Restriction endonuclease type IV Mrr" evidence="1">
    <location>
        <begin position="45"/>
        <end position="115"/>
    </location>
</feature>
<organism evidence="2 3">
    <name type="scientific">Photobacterium damselae subsp. damselae</name>
    <name type="common">Listonella damsela</name>
    <dbReference type="NCBI Taxonomy" id="85581"/>
    <lineage>
        <taxon>Bacteria</taxon>
        <taxon>Pseudomonadati</taxon>
        <taxon>Pseudomonadota</taxon>
        <taxon>Gammaproteobacteria</taxon>
        <taxon>Vibrionales</taxon>
        <taxon>Vibrionaceae</taxon>
        <taxon>Photobacterium</taxon>
    </lineage>
</organism>
<sequence length="219" mass="24819">MKIKTAPDWRQYEWLATKILHDERSESNVTVLADARIKGVYSERIRQIDTLIERESIKTIVECKHYDKPLDIKAAESFMSMMNDVGAKFGVLLSSSGFTSSVPKRIREFGDRITLEHLDWHQAYSTSFAEISYGRISDICSHCSGTHEIGRSVPGLLCWEHGLGVAQLGKVSTGSVGRCLKCKSYTVYCDCCGWVTVAEHEEPCCELRDVFYEHIVRET</sequence>
<dbReference type="InterPro" id="IPR011856">
    <property type="entry name" value="tRNA_endonuc-like_dom_sf"/>
</dbReference>
<proteinExistence type="predicted"/>
<dbReference type="Proteomes" id="UP000533429">
    <property type="component" value="Unassembled WGS sequence"/>
</dbReference>
<dbReference type="GO" id="GO:0009307">
    <property type="term" value="P:DNA restriction-modification system"/>
    <property type="evidence" value="ECO:0007669"/>
    <property type="project" value="InterPro"/>
</dbReference>
<evidence type="ECO:0000259" key="1">
    <source>
        <dbReference type="Pfam" id="PF04471"/>
    </source>
</evidence>
<dbReference type="Pfam" id="PF04471">
    <property type="entry name" value="Mrr_cat"/>
    <property type="match status" value="1"/>
</dbReference>
<keyword evidence="2" id="KW-0378">Hydrolase</keyword>
<dbReference type="EMBL" id="JABXOR010001252">
    <property type="protein sequence ID" value="NVP02446.1"/>
    <property type="molecule type" value="Genomic_DNA"/>
</dbReference>
<comment type="caution">
    <text evidence="2">The sequence shown here is derived from an EMBL/GenBank/DDBJ whole genome shotgun (WGS) entry which is preliminary data.</text>
</comment>
<reference evidence="2 3" key="1">
    <citation type="submission" date="2020-06" db="EMBL/GenBank/DDBJ databases">
        <title>Photobacterium damselae subsp. damselae comparative genomics.</title>
        <authorList>
            <person name="Osorio C.R."/>
        </authorList>
    </citation>
    <scope>NUCLEOTIDE SEQUENCE [LARGE SCALE GENOMIC DNA]</scope>
    <source>
        <strain evidence="2 3">TW250/03</strain>
    </source>
</reference>
<dbReference type="AlphaFoldDB" id="A0A5N4FTL3"/>
<dbReference type="InterPro" id="IPR007560">
    <property type="entry name" value="Restrct_endonuc_IV_Mrr"/>
</dbReference>
<dbReference type="RefSeq" id="WP_148109202.1">
    <property type="nucleotide sequence ID" value="NZ_VAUU02000026.1"/>
</dbReference>
<evidence type="ECO:0000313" key="3">
    <source>
        <dbReference type="Proteomes" id="UP000533429"/>
    </source>
</evidence>
<dbReference type="Gene3D" id="3.40.1350.10">
    <property type="match status" value="1"/>
</dbReference>
<dbReference type="InterPro" id="IPR011335">
    <property type="entry name" value="Restrct_endonuc-II-like"/>
</dbReference>